<organism evidence="1 2">
    <name type="scientific">Frigoriglobus tundricola</name>
    <dbReference type="NCBI Taxonomy" id="2774151"/>
    <lineage>
        <taxon>Bacteria</taxon>
        <taxon>Pseudomonadati</taxon>
        <taxon>Planctomycetota</taxon>
        <taxon>Planctomycetia</taxon>
        <taxon>Gemmatales</taxon>
        <taxon>Gemmataceae</taxon>
        <taxon>Frigoriglobus</taxon>
    </lineage>
</organism>
<keyword evidence="2" id="KW-1185">Reference proteome</keyword>
<evidence type="ECO:0000313" key="2">
    <source>
        <dbReference type="Proteomes" id="UP000503447"/>
    </source>
</evidence>
<gene>
    <name evidence="1" type="ORF">FTUN_0805</name>
</gene>
<sequence>MRDTKKTEEPELANTKETKITEVRSRLVGAVVLAFYVPSGRLSL</sequence>
<dbReference type="KEGG" id="ftj:FTUN_0805"/>
<dbReference type="Proteomes" id="UP000503447">
    <property type="component" value="Chromosome"/>
</dbReference>
<name>A0A6M5YGW9_9BACT</name>
<dbReference type="AlphaFoldDB" id="A0A6M5YGW9"/>
<protein>
    <submittedName>
        <fullName evidence="1">Uncharacterized protein</fullName>
    </submittedName>
</protein>
<evidence type="ECO:0000313" key="1">
    <source>
        <dbReference type="EMBL" id="QJW93299.1"/>
    </source>
</evidence>
<proteinExistence type="predicted"/>
<dbReference type="EMBL" id="CP053452">
    <property type="protein sequence ID" value="QJW93299.1"/>
    <property type="molecule type" value="Genomic_DNA"/>
</dbReference>
<reference evidence="2" key="1">
    <citation type="submission" date="2020-05" db="EMBL/GenBank/DDBJ databases">
        <title>Frigoriglobus tundricola gen. nov., sp. nov., a psychrotolerant cellulolytic planctomycete of the family Gemmataceae with two divergent copies of 16S rRNA gene.</title>
        <authorList>
            <person name="Kulichevskaya I.S."/>
            <person name="Ivanova A.A."/>
            <person name="Naumoff D.G."/>
            <person name="Beletsky A.V."/>
            <person name="Rijpstra W.I.C."/>
            <person name="Sinninghe Damste J.S."/>
            <person name="Mardanov A.V."/>
            <person name="Ravin N.V."/>
            <person name="Dedysh S.N."/>
        </authorList>
    </citation>
    <scope>NUCLEOTIDE SEQUENCE [LARGE SCALE GENOMIC DNA]</scope>
    <source>
        <strain evidence="2">PL17</strain>
    </source>
</reference>
<accession>A0A6M5YGW9</accession>